<dbReference type="PIRSF" id="PIRSF016578">
    <property type="entry name" value="HsaA"/>
    <property type="match status" value="1"/>
</dbReference>
<dbReference type="Proteomes" id="UP000638263">
    <property type="component" value="Unassembled WGS sequence"/>
</dbReference>
<dbReference type="FunFam" id="1.20.140.10:FF:000001">
    <property type="entry name" value="Acyl-CoA dehydrogenase"/>
    <property type="match status" value="1"/>
</dbReference>
<keyword evidence="3 7" id="KW-0285">Flavoprotein</keyword>
<dbReference type="PANTHER" id="PTHR43884">
    <property type="entry name" value="ACYL-COA DEHYDROGENASE"/>
    <property type="match status" value="1"/>
</dbReference>
<dbReference type="InterPro" id="IPR046373">
    <property type="entry name" value="Acyl-CoA_Oxase/DH_mid-dom_sf"/>
</dbReference>
<dbReference type="EMBL" id="BMMH01000001">
    <property type="protein sequence ID" value="GGK90300.1"/>
    <property type="molecule type" value="Genomic_DNA"/>
</dbReference>
<dbReference type="Pfam" id="PF02770">
    <property type="entry name" value="Acyl-CoA_dh_M"/>
    <property type="match status" value="1"/>
</dbReference>
<evidence type="ECO:0000256" key="5">
    <source>
        <dbReference type="ARBA" id="ARBA00023002"/>
    </source>
</evidence>
<name>A0A917VKB8_9NOCA</name>
<dbReference type="InterPro" id="IPR006091">
    <property type="entry name" value="Acyl-CoA_Oxase/DH_mid-dom"/>
</dbReference>
<dbReference type="PROSITE" id="PS00072">
    <property type="entry name" value="ACYL_COA_DH_1"/>
    <property type="match status" value="1"/>
</dbReference>
<sequence>MDFTFTEQQRDFRSTLRAFVDKEIVPVASEYERSGRYPTEIVEHMKKMGLFGITTPEEYGGSDLDKVSFTLVYEELARGWMGIAGILGSHNLSCWMVARHGTDAQKQELLPKLAAGTYRTGVGLTEPGAGTDLQGIRTTARRDGDHYVVNGTKTWITNARHANILPVLVKTDTTATPPHKGMSILLIDTTTAGFEVQRDLGKLGYKGTESCEIVMTDVRVPDSALLGGVEGRGLQQALSGLEIGRLNIAGRSVGIAQAAYDAALGYAREREAFGQPIAGFQAIQLKIADIATQLQAARLMTYWAASRADGGNRVDMEAGMAKTFASETAIMASLESMRIHGGYGYSTEFVVERLYRDAPLMAIGEGTNDIMRTVIAKALVAGHGVIG</sequence>
<dbReference type="InterPro" id="IPR006089">
    <property type="entry name" value="Acyl-CoA_DH_CS"/>
</dbReference>
<dbReference type="Gene3D" id="2.40.110.10">
    <property type="entry name" value="Butyryl-CoA Dehydrogenase, subunit A, domain 2"/>
    <property type="match status" value="1"/>
</dbReference>
<evidence type="ECO:0000256" key="3">
    <source>
        <dbReference type="ARBA" id="ARBA00022630"/>
    </source>
</evidence>
<dbReference type="InterPro" id="IPR037069">
    <property type="entry name" value="AcylCoA_DH/ox_N_sf"/>
</dbReference>
<keyword evidence="4 7" id="KW-0274">FAD</keyword>
<evidence type="ECO:0000256" key="4">
    <source>
        <dbReference type="ARBA" id="ARBA00022827"/>
    </source>
</evidence>
<keyword evidence="12" id="KW-1185">Reference proteome</keyword>
<keyword evidence="5 7" id="KW-0560">Oxidoreductase</keyword>
<reference evidence="11" key="1">
    <citation type="journal article" date="2014" name="Int. J. Syst. Evol. Microbiol.">
        <title>Complete genome sequence of Corynebacterium casei LMG S-19264T (=DSM 44701T), isolated from a smear-ripened cheese.</title>
        <authorList>
            <consortium name="US DOE Joint Genome Institute (JGI-PGF)"/>
            <person name="Walter F."/>
            <person name="Albersmeier A."/>
            <person name="Kalinowski J."/>
            <person name="Ruckert C."/>
        </authorList>
    </citation>
    <scope>NUCLEOTIDE SEQUENCE</scope>
    <source>
        <strain evidence="11">CGMCC 4.3508</strain>
    </source>
</reference>
<comment type="catalytic activity">
    <reaction evidence="6">
        <text>a 2,3-saturated acyl-CoA + A = a 2,3-dehydroacyl-CoA + AH2</text>
        <dbReference type="Rhea" id="RHEA:48608"/>
        <dbReference type="ChEBI" id="CHEBI:13193"/>
        <dbReference type="ChEBI" id="CHEBI:17499"/>
        <dbReference type="ChEBI" id="CHEBI:60015"/>
        <dbReference type="ChEBI" id="CHEBI:65111"/>
    </reaction>
</comment>
<dbReference type="AlphaFoldDB" id="A0A917VKB8"/>
<dbReference type="Gene3D" id="1.10.540.10">
    <property type="entry name" value="Acyl-CoA dehydrogenase/oxidase, N-terminal domain"/>
    <property type="match status" value="1"/>
</dbReference>
<protein>
    <submittedName>
        <fullName evidence="11">Isovaleryl-CoA dehydrogenase</fullName>
    </submittedName>
</protein>
<dbReference type="FunFam" id="1.10.540.10:FF:000002">
    <property type="entry name" value="Acyl-CoA dehydrogenase FadE19"/>
    <property type="match status" value="1"/>
</dbReference>
<dbReference type="GO" id="GO:0003995">
    <property type="term" value="F:acyl-CoA dehydrogenase activity"/>
    <property type="evidence" value="ECO:0007669"/>
    <property type="project" value="InterPro"/>
</dbReference>
<feature type="domain" description="Acyl-CoA dehydrogenase/oxidase C-terminal" evidence="8">
    <location>
        <begin position="231"/>
        <end position="379"/>
    </location>
</feature>
<organism evidence="11 12">
    <name type="scientific">Nocardia jinanensis</name>
    <dbReference type="NCBI Taxonomy" id="382504"/>
    <lineage>
        <taxon>Bacteria</taxon>
        <taxon>Bacillati</taxon>
        <taxon>Actinomycetota</taxon>
        <taxon>Actinomycetes</taxon>
        <taxon>Mycobacteriales</taxon>
        <taxon>Nocardiaceae</taxon>
        <taxon>Nocardia</taxon>
    </lineage>
</organism>
<dbReference type="InterPro" id="IPR009075">
    <property type="entry name" value="AcylCo_DH/oxidase_C"/>
</dbReference>
<dbReference type="GO" id="GO:0050660">
    <property type="term" value="F:flavin adenine dinucleotide binding"/>
    <property type="evidence" value="ECO:0007669"/>
    <property type="project" value="InterPro"/>
</dbReference>
<evidence type="ECO:0000259" key="10">
    <source>
        <dbReference type="Pfam" id="PF02771"/>
    </source>
</evidence>
<evidence type="ECO:0000259" key="9">
    <source>
        <dbReference type="Pfam" id="PF02770"/>
    </source>
</evidence>
<evidence type="ECO:0000256" key="6">
    <source>
        <dbReference type="ARBA" id="ARBA00052546"/>
    </source>
</evidence>
<comment type="caution">
    <text evidence="11">The sequence shown here is derived from an EMBL/GenBank/DDBJ whole genome shotgun (WGS) entry which is preliminary data.</text>
</comment>
<dbReference type="InterPro" id="IPR036250">
    <property type="entry name" value="AcylCo_DH-like_C"/>
</dbReference>
<feature type="domain" description="Acyl-CoA oxidase/dehydrogenase middle" evidence="9">
    <location>
        <begin position="122"/>
        <end position="218"/>
    </location>
</feature>
<evidence type="ECO:0000256" key="1">
    <source>
        <dbReference type="ARBA" id="ARBA00001974"/>
    </source>
</evidence>
<dbReference type="InterPro" id="IPR009100">
    <property type="entry name" value="AcylCoA_DH/oxidase_NM_dom_sf"/>
</dbReference>
<dbReference type="Pfam" id="PF00441">
    <property type="entry name" value="Acyl-CoA_dh_1"/>
    <property type="match status" value="1"/>
</dbReference>
<evidence type="ECO:0000259" key="8">
    <source>
        <dbReference type="Pfam" id="PF00441"/>
    </source>
</evidence>
<dbReference type="PANTHER" id="PTHR43884:SF12">
    <property type="entry name" value="ISOVALERYL-COA DEHYDROGENASE, MITOCHONDRIAL-RELATED"/>
    <property type="match status" value="1"/>
</dbReference>
<feature type="domain" description="Acyl-CoA dehydrogenase/oxidase N-terminal" evidence="10">
    <location>
        <begin position="6"/>
        <end position="116"/>
    </location>
</feature>
<evidence type="ECO:0000313" key="12">
    <source>
        <dbReference type="Proteomes" id="UP000638263"/>
    </source>
</evidence>
<evidence type="ECO:0000313" key="11">
    <source>
        <dbReference type="EMBL" id="GGK90300.1"/>
    </source>
</evidence>
<comment type="similarity">
    <text evidence="2 7">Belongs to the acyl-CoA dehydrogenase family.</text>
</comment>
<dbReference type="SUPFAM" id="SSF56645">
    <property type="entry name" value="Acyl-CoA dehydrogenase NM domain-like"/>
    <property type="match status" value="1"/>
</dbReference>
<accession>A0A917VKB8</accession>
<dbReference type="Pfam" id="PF02771">
    <property type="entry name" value="Acyl-CoA_dh_N"/>
    <property type="match status" value="1"/>
</dbReference>
<dbReference type="SUPFAM" id="SSF47203">
    <property type="entry name" value="Acyl-CoA dehydrogenase C-terminal domain-like"/>
    <property type="match status" value="1"/>
</dbReference>
<evidence type="ECO:0000256" key="2">
    <source>
        <dbReference type="ARBA" id="ARBA00009347"/>
    </source>
</evidence>
<evidence type="ECO:0000256" key="7">
    <source>
        <dbReference type="RuleBase" id="RU362125"/>
    </source>
</evidence>
<dbReference type="InterPro" id="IPR013786">
    <property type="entry name" value="AcylCoA_DH/ox_N"/>
</dbReference>
<reference evidence="11" key="2">
    <citation type="submission" date="2020-09" db="EMBL/GenBank/DDBJ databases">
        <authorList>
            <person name="Sun Q."/>
            <person name="Zhou Y."/>
        </authorList>
    </citation>
    <scope>NUCLEOTIDE SEQUENCE</scope>
    <source>
        <strain evidence="11">CGMCC 4.3508</strain>
    </source>
</reference>
<proteinExistence type="inferred from homology"/>
<dbReference type="Gene3D" id="1.20.140.10">
    <property type="entry name" value="Butyryl-CoA Dehydrogenase, subunit A, domain 3"/>
    <property type="match status" value="1"/>
</dbReference>
<dbReference type="FunFam" id="2.40.110.10:FF:000002">
    <property type="entry name" value="Acyl-CoA dehydrogenase fadE12"/>
    <property type="match status" value="1"/>
</dbReference>
<dbReference type="RefSeq" id="WP_058857079.1">
    <property type="nucleotide sequence ID" value="NZ_BMMH01000001.1"/>
</dbReference>
<comment type="cofactor">
    <cofactor evidence="1 7">
        <name>FAD</name>
        <dbReference type="ChEBI" id="CHEBI:57692"/>
    </cofactor>
</comment>
<gene>
    <name evidence="11" type="ORF">GCM10011588_00660</name>
</gene>